<sequence>MDGDDKFRMKTDFPDEPEGDEDFLTIAYIYTEDTHLGFFVQVFQRHLSGPKSLRLVDTPVLEGSMEFMTVEPAEVFVTLGIKKIRENIDISVESLALRSPGHDRVEVSVSRHSSAKRLFHIIFNPVKEVIRIRVYELPVKTSSFVSFTAGVPTETAGAQTSSTSASTGEKFKPRGNEAADEVQTSTMGSAVANSPASKDKFLNFVTENIVTGWEQLGEDGGPVDHPDKRAKQGKLSNLIRGKKLETTCGSSSDKRVRELLPLLRPASRGVLCKKRVETAVSKAQGYVGSFFRKADPTIRDLMSSRCSREHGPDTVS</sequence>
<accession>A0ABD3GU49</accession>
<protein>
    <submittedName>
        <fullName evidence="2">Uncharacterized protein</fullName>
    </submittedName>
</protein>
<feature type="compositionally biased region" description="Low complexity" evidence="1">
    <location>
        <begin position="155"/>
        <end position="168"/>
    </location>
</feature>
<organism evidence="2 3">
    <name type="scientific">Riccia sorocarpa</name>
    <dbReference type="NCBI Taxonomy" id="122646"/>
    <lineage>
        <taxon>Eukaryota</taxon>
        <taxon>Viridiplantae</taxon>
        <taxon>Streptophyta</taxon>
        <taxon>Embryophyta</taxon>
        <taxon>Marchantiophyta</taxon>
        <taxon>Marchantiopsida</taxon>
        <taxon>Marchantiidae</taxon>
        <taxon>Marchantiales</taxon>
        <taxon>Ricciaceae</taxon>
        <taxon>Riccia</taxon>
    </lineage>
</organism>
<comment type="caution">
    <text evidence="2">The sequence shown here is derived from an EMBL/GenBank/DDBJ whole genome shotgun (WGS) entry which is preliminary data.</text>
</comment>
<evidence type="ECO:0000313" key="2">
    <source>
        <dbReference type="EMBL" id="KAL3681625.1"/>
    </source>
</evidence>
<evidence type="ECO:0000313" key="3">
    <source>
        <dbReference type="Proteomes" id="UP001633002"/>
    </source>
</evidence>
<dbReference type="AlphaFoldDB" id="A0ABD3GU49"/>
<evidence type="ECO:0000256" key="1">
    <source>
        <dbReference type="SAM" id="MobiDB-lite"/>
    </source>
</evidence>
<name>A0ABD3GU49_9MARC</name>
<keyword evidence="3" id="KW-1185">Reference proteome</keyword>
<proteinExistence type="predicted"/>
<dbReference type="EMBL" id="JBJQOH010000007">
    <property type="protein sequence ID" value="KAL3681625.1"/>
    <property type="molecule type" value="Genomic_DNA"/>
</dbReference>
<reference evidence="2 3" key="1">
    <citation type="submission" date="2024-09" db="EMBL/GenBank/DDBJ databases">
        <title>Chromosome-scale assembly of Riccia sorocarpa.</title>
        <authorList>
            <person name="Paukszto L."/>
        </authorList>
    </citation>
    <scope>NUCLEOTIDE SEQUENCE [LARGE SCALE GENOMIC DNA]</scope>
    <source>
        <strain evidence="2">LP-2024</strain>
        <tissue evidence="2">Aerial parts of the thallus</tissue>
    </source>
</reference>
<dbReference type="Proteomes" id="UP001633002">
    <property type="component" value="Unassembled WGS sequence"/>
</dbReference>
<feature type="region of interest" description="Disordered" evidence="1">
    <location>
        <begin position="155"/>
        <end position="177"/>
    </location>
</feature>
<gene>
    <name evidence="2" type="ORF">R1sor_024581</name>
</gene>